<protein>
    <submittedName>
        <fullName evidence="2">Uncharacterized protein</fullName>
    </submittedName>
</protein>
<dbReference type="Proteomes" id="UP001159363">
    <property type="component" value="Chromosome 8"/>
</dbReference>
<proteinExistence type="predicted"/>
<name>A0ABQ9GSZ2_9NEOP</name>
<gene>
    <name evidence="2" type="ORF">PR048_023043</name>
</gene>
<reference evidence="2 3" key="1">
    <citation type="submission" date="2023-02" db="EMBL/GenBank/DDBJ databases">
        <title>LHISI_Scaffold_Assembly.</title>
        <authorList>
            <person name="Stuart O.P."/>
            <person name="Cleave R."/>
            <person name="Magrath M.J.L."/>
            <person name="Mikheyev A.S."/>
        </authorList>
    </citation>
    <scope>NUCLEOTIDE SEQUENCE [LARGE SCALE GENOMIC DNA]</scope>
    <source>
        <strain evidence="2">Daus_M_001</strain>
        <tissue evidence="2">Leg muscle</tissue>
    </source>
</reference>
<sequence>MYSTTLCILKSQLFVDAASLSSPFYPRSRQYDIPYTFSCKSVIGSESSRPSLIIIDPIAKKEGFSNHKNNALRLVEDRVISAQTDGRLTGVTDGCKYGAAPELKHGGGGGVDHRESPPTNGIVRHDLPLAKILREAVREPTRFALVESIMFPMHAAWNGTRRHLHYTLFTCSSGPRIHSNLALRRTQCAAGREIAAQVKSEKTLTERQDAARCRRVASVDACADILRESHHAAAHDAQTPPPLPPNTSTITTLLHQPEHSDTYSVATRMTVVRDIDCSRRLEDYSYTSGVDIPPLAAGVFFAFDQAIQESITPTLNLRDSMAGHTHVHRTCRRLATRATLACRTKCATAATREDMNWSVSALFVLRVRMGLRAVTVPSYRWDVCMQQTWLVCSPPTKANQVSIPGWITPPHIRMWESCRTMSLVGEFSRGSPVSSALSFRRCYTLASINPHRLARPRSLECVSGAHWSHRDRRASGVYTRGRKTGAARFYDWRSGQSGRRQFYASATSGKGLRTRQQNGVTNRQRVGTPSAYQHPATTLQPAAPRCREFTSVVEGRGNICRPRRAAAVVAEMPTRLLECRCGRTQPSGSARHRRPAAGLSRCSAPYLRNGPSPLAEVSTGLVTTQECSGETGWHLSPPRHITRVGEDSRRLRNNGGGGVRGLNGREGVKPTSEAYSAHVRKNGVTGNETSLSAVRLSAPGHLLAGKEPSQLAAYIQTHSFAAMLLRSALSFSATPPLRTPNRRRKRDHALPSHASLALERQPQRVASQAPCLSLRRGNLSRPSPAHQVNTTASNELNPMRSAHQREPLGGERPIRSCFHLISTALVCIQKPTARPMAGAPASRRSLVHPEAPEEAHRVARPPQHAAAKTQGPFQSLAPISEWVQPLHFTPLHLPKGYSRADVGEARRARISAGTQRLGIREIPEETHRPAASSGAISSRENQSRGDPAGNRTRSPRGEAMVPWLCGHEERRVLTGDVIYGSPGADDTRANCGVSGVNGRYFGVLTLPPPPHHFPSSEREQTNTKMTPRETKKSLLRGRG</sequence>
<organism evidence="2 3">
    <name type="scientific">Dryococelus australis</name>
    <dbReference type="NCBI Taxonomy" id="614101"/>
    <lineage>
        <taxon>Eukaryota</taxon>
        <taxon>Metazoa</taxon>
        <taxon>Ecdysozoa</taxon>
        <taxon>Arthropoda</taxon>
        <taxon>Hexapoda</taxon>
        <taxon>Insecta</taxon>
        <taxon>Pterygota</taxon>
        <taxon>Neoptera</taxon>
        <taxon>Polyneoptera</taxon>
        <taxon>Phasmatodea</taxon>
        <taxon>Verophasmatodea</taxon>
        <taxon>Anareolatae</taxon>
        <taxon>Phasmatidae</taxon>
        <taxon>Eurycanthinae</taxon>
        <taxon>Dryococelus</taxon>
    </lineage>
</organism>
<feature type="region of interest" description="Disordered" evidence="1">
    <location>
        <begin position="648"/>
        <end position="668"/>
    </location>
</feature>
<keyword evidence="3" id="KW-1185">Reference proteome</keyword>
<feature type="region of interest" description="Disordered" evidence="1">
    <location>
        <begin position="848"/>
        <end position="871"/>
    </location>
</feature>
<feature type="region of interest" description="Disordered" evidence="1">
    <location>
        <begin position="506"/>
        <end position="536"/>
    </location>
</feature>
<feature type="compositionally biased region" description="Basic and acidic residues" evidence="1">
    <location>
        <begin position="1014"/>
        <end position="1032"/>
    </location>
</feature>
<feature type="region of interest" description="Disordered" evidence="1">
    <location>
        <begin position="913"/>
        <end position="959"/>
    </location>
</feature>
<evidence type="ECO:0000313" key="2">
    <source>
        <dbReference type="EMBL" id="KAJ8875150.1"/>
    </source>
</evidence>
<comment type="caution">
    <text evidence="2">The sequence shown here is derived from an EMBL/GenBank/DDBJ whole genome shotgun (WGS) entry which is preliminary data.</text>
</comment>
<evidence type="ECO:0000256" key="1">
    <source>
        <dbReference type="SAM" id="MobiDB-lite"/>
    </source>
</evidence>
<feature type="region of interest" description="Disordered" evidence="1">
    <location>
        <begin position="1007"/>
        <end position="1039"/>
    </location>
</feature>
<feature type="region of interest" description="Disordered" evidence="1">
    <location>
        <begin position="733"/>
        <end position="807"/>
    </location>
</feature>
<feature type="compositionally biased region" description="Polar residues" evidence="1">
    <location>
        <begin position="786"/>
        <end position="796"/>
    </location>
</feature>
<feature type="compositionally biased region" description="Basic and acidic residues" evidence="1">
    <location>
        <begin position="918"/>
        <end position="928"/>
    </location>
</feature>
<evidence type="ECO:0000313" key="3">
    <source>
        <dbReference type="Proteomes" id="UP001159363"/>
    </source>
</evidence>
<dbReference type="EMBL" id="JARBHB010000009">
    <property type="protein sequence ID" value="KAJ8875150.1"/>
    <property type="molecule type" value="Genomic_DNA"/>
</dbReference>
<accession>A0ABQ9GSZ2</accession>